<evidence type="ECO:0000313" key="1">
    <source>
        <dbReference type="EMBL" id="TDW25517.1"/>
    </source>
</evidence>
<protein>
    <recommendedName>
        <fullName evidence="3">DUF4428 domain-containing protein</fullName>
    </recommendedName>
</protein>
<evidence type="ECO:0000313" key="2">
    <source>
        <dbReference type="Proteomes" id="UP000294743"/>
    </source>
</evidence>
<comment type="caution">
    <text evidence="1">The sequence shown here is derived from an EMBL/GenBank/DDBJ whole genome shotgun (WGS) entry which is preliminary data.</text>
</comment>
<dbReference type="AlphaFoldDB" id="A0A4V3G957"/>
<gene>
    <name evidence="1" type="ORF">EDD63_10444</name>
</gene>
<organism evidence="1 2">
    <name type="scientific">Breznakia blatticola</name>
    <dbReference type="NCBI Taxonomy" id="1754012"/>
    <lineage>
        <taxon>Bacteria</taxon>
        <taxon>Bacillati</taxon>
        <taxon>Bacillota</taxon>
        <taxon>Erysipelotrichia</taxon>
        <taxon>Erysipelotrichales</taxon>
        <taxon>Erysipelotrichaceae</taxon>
        <taxon>Breznakia</taxon>
    </lineage>
</organism>
<dbReference type="EMBL" id="SODD01000004">
    <property type="protein sequence ID" value="TDW25517.1"/>
    <property type="molecule type" value="Genomic_DNA"/>
</dbReference>
<evidence type="ECO:0008006" key="3">
    <source>
        <dbReference type="Google" id="ProtNLM"/>
    </source>
</evidence>
<dbReference type="OrthoDB" id="2060769at2"/>
<reference evidence="1 2" key="1">
    <citation type="submission" date="2019-03" db="EMBL/GenBank/DDBJ databases">
        <title>Genomic Encyclopedia of Type Strains, Phase IV (KMG-IV): sequencing the most valuable type-strain genomes for metagenomic binning, comparative biology and taxonomic classification.</title>
        <authorList>
            <person name="Goeker M."/>
        </authorList>
    </citation>
    <scope>NUCLEOTIDE SEQUENCE [LARGE SCALE GENOMIC DNA]</scope>
    <source>
        <strain evidence="1 2">DSM 28867</strain>
    </source>
</reference>
<dbReference type="Proteomes" id="UP000294743">
    <property type="component" value="Unassembled WGS sequence"/>
</dbReference>
<dbReference type="RefSeq" id="WP_134168039.1">
    <property type="nucleotide sequence ID" value="NZ_SODD01000004.1"/>
</dbReference>
<keyword evidence="2" id="KW-1185">Reference proteome</keyword>
<accession>A0A4V3G957</accession>
<name>A0A4V3G957_9FIRM</name>
<sequence length="189" mass="22467">MKVTCEFCREQLKFRKFRFKDGYACKKCYAILTNQFKTTIRNRSKTELYSIYASNKNQSYDPFKEFNVTKKIGNYILIDEDKQRFCVPNNINVVKSSEKPELYDINHCHSFSIETKPKSNLFELEKQMKEKSSKIINEIAVIFEFENQLRKIIILNNSVRISSFAFKKTFDFAKKIKKELDDLKNLTCK</sequence>
<proteinExistence type="predicted"/>